<dbReference type="KEGG" id="sphe:GFH32_09195"/>
<dbReference type="Gene3D" id="3.40.50.10140">
    <property type="entry name" value="Toll/interleukin-1 receptor homology (TIR) domain"/>
    <property type="match status" value="1"/>
</dbReference>
<sequence>MDYYLDEEDDRLQHASSIGDPIQITESIKNGIKKSTHMMVVVSDKTYKSLWVPFEVGYGHASILDQEKLKNQNDRIKLSVLTLKDIAEKALPDYLQVGYLIKGTKSLNEYISKITDRLEKSLINESRIFSNSQMKHPLDSVLNWNL</sequence>
<proteinExistence type="predicted"/>
<feature type="domain" description="Thoeris protein ThsB TIR-like" evidence="1">
    <location>
        <begin position="21"/>
        <end position="60"/>
    </location>
</feature>
<evidence type="ECO:0000259" key="1">
    <source>
        <dbReference type="Pfam" id="PF08937"/>
    </source>
</evidence>
<keyword evidence="2" id="KW-0675">Receptor</keyword>
<evidence type="ECO:0000313" key="2">
    <source>
        <dbReference type="EMBL" id="QGA26489.1"/>
    </source>
</evidence>
<accession>A0A5Q0QBE8</accession>
<reference evidence="2 3" key="1">
    <citation type="submission" date="2019-10" db="EMBL/GenBank/DDBJ databases">
        <authorList>
            <person name="Dong K."/>
        </authorList>
    </citation>
    <scope>NUCLEOTIDE SEQUENCE [LARGE SCALE GENOMIC DNA]</scope>
    <source>
        <strain evidence="3">dk4302</strain>
    </source>
</reference>
<keyword evidence="3" id="KW-1185">Reference proteome</keyword>
<dbReference type="Proteomes" id="UP000326921">
    <property type="component" value="Chromosome"/>
</dbReference>
<dbReference type="Pfam" id="PF08937">
    <property type="entry name" value="ThsB_TIR"/>
    <property type="match status" value="1"/>
</dbReference>
<dbReference type="SUPFAM" id="SSF52200">
    <property type="entry name" value="Toll/Interleukin receptor TIR domain"/>
    <property type="match status" value="1"/>
</dbReference>
<gene>
    <name evidence="2" type="ORF">GFH32_09195</name>
</gene>
<dbReference type="AlphaFoldDB" id="A0A5Q0QBE8"/>
<dbReference type="EMBL" id="CP045652">
    <property type="protein sequence ID" value="QGA26489.1"/>
    <property type="molecule type" value="Genomic_DNA"/>
</dbReference>
<protein>
    <submittedName>
        <fullName evidence="2">Toll/interleukin-1 receptor domain-containing protein</fullName>
    </submittedName>
</protein>
<dbReference type="InterPro" id="IPR035897">
    <property type="entry name" value="Toll_tir_struct_dom_sf"/>
</dbReference>
<evidence type="ECO:0000313" key="3">
    <source>
        <dbReference type="Proteomes" id="UP000326921"/>
    </source>
</evidence>
<organism evidence="2 3">
    <name type="scientific">Sphingobacterium zhuxiongii</name>
    <dbReference type="NCBI Taxonomy" id="2662364"/>
    <lineage>
        <taxon>Bacteria</taxon>
        <taxon>Pseudomonadati</taxon>
        <taxon>Bacteroidota</taxon>
        <taxon>Sphingobacteriia</taxon>
        <taxon>Sphingobacteriales</taxon>
        <taxon>Sphingobacteriaceae</taxon>
        <taxon>Sphingobacterium</taxon>
    </lineage>
</organism>
<dbReference type="InterPro" id="IPR015032">
    <property type="entry name" value="ThsB__TIR-like_domain"/>
</dbReference>
<name>A0A5Q0QBE8_9SPHI</name>